<dbReference type="GO" id="GO:0031966">
    <property type="term" value="C:mitochondrial membrane"/>
    <property type="evidence" value="ECO:0007669"/>
    <property type="project" value="UniProtKB-SubCell"/>
</dbReference>
<protein>
    <submittedName>
        <fullName evidence="7">COX14 isoform 1</fullName>
    </submittedName>
    <submittedName>
        <fullName evidence="8">COX14 isoform 2</fullName>
    </submittedName>
    <submittedName>
        <fullName evidence="9">COX14 isoform 3</fullName>
    </submittedName>
    <submittedName>
        <fullName evidence="10">COX14 isoform 4</fullName>
    </submittedName>
</protein>
<keyword evidence="4" id="KW-0496">Mitochondrion</keyword>
<comment type="subcellular location">
    <subcellularLocation>
        <location evidence="1">Mitochondrion membrane</location>
        <topology evidence="1">Single-pass membrane protein</topology>
    </subcellularLocation>
</comment>
<sequence length="57" mass="6600">MPTGKQLADIGYKTFSTSMMLLTVYGGYLCSVRVYHYFQWRRAQRQAAEEQKTSGIM</sequence>
<dbReference type="EMBL" id="NBAG03000375">
    <property type="protein sequence ID" value="PNI33289.1"/>
    <property type="molecule type" value="Genomic_DNA"/>
</dbReference>
<evidence type="ECO:0000313" key="11">
    <source>
        <dbReference type="Proteomes" id="UP000236370"/>
    </source>
</evidence>
<proteinExistence type="predicted"/>
<dbReference type="Pfam" id="PF14880">
    <property type="entry name" value="COX14"/>
    <property type="match status" value="1"/>
</dbReference>
<reference evidence="9 11" key="1">
    <citation type="submission" date="2017-12" db="EMBL/GenBank/DDBJ databases">
        <title>High-resolution comparative analysis of great ape genomes.</title>
        <authorList>
            <person name="Pollen A."/>
            <person name="Hastie A."/>
            <person name="Hormozdiari F."/>
            <person name="Dougherty M."/>
            <person name="Liu R."/>
            <person name="Chaisson M."/>
            <person name="Hoppe E."/>
            <person name="Hill C."/>
            <person name="Pang A."/>
            <person name="Hillier L."/>
            <person name="Baker C."/>
            <person name="Armstrong J."/>
            <person name="Shendure J."/>
            <person name="Paten B."/>
            <person name="Wilson R."/>
            <person name="Chao H."/>
            <person name="Schneider V."/>
            <person name="Ventura M."/>
            <person name="Kronenberg Z."/>
            <person name="Murali S."/>
            <person name="Gordon D."/>
            <person name="Cantsilieris S."/>
            <person name="Munson K."/>
            <person name="Nelson B."/>
            <person name="Raja A."/>
            <person name="Underwood J."/>
            <person name="Diekhans M."/>
            <person name="Fiddes I."/>
            <person name="Haussler D."/>
            <person name="Eichler E."/>
        </authorList>
    </citation>
    <scope>NUCLEOTIDE SEQUENCE [LARGE SCALE GENOMIC DNA]</scope>
    <source>
        <strain evidence="9">Yerkes chimp pedigree #C0471</strain>
        <tissue evidence="9">Blood</tissue>
    </source>
</reference>
<dbReference type="PANTHER" id="PTHR36684">
    <property type="entry name" value="CYTOCHROME C OXIDASE ASSEMBLY PROTEIN COX14"/>
    <property type="match status" value="1"/>
</dbReference>
<evidence type="ECO:0000256" key="5">
    <source>
        <dbReference type="ARBA" id="ARBA00023136"/>
    </source>
</evidence>
<dbReference type="InterPro" id="IPR029208">
    <property type="entry name" value="COX14"/>
</dbReference>
<evidence type="ECO:0000256" key="3">
    <source>
        <dbReference type="ARBA" id="ARBA00022989"/>
    </source>
</evidence>
<evidence type="ECO:0000313" key="9">
    <source>
        <dbReference type="EMBL" id="PNI33291.1"/>
    </source>
</evidence>
<dbReference type="EMBL" id="NBAG03000375">
    <property type="protein sequence ID" value="PNI33291.1"/>
    <property type="molecule type" value="Genomic_DNA"/>
</dbReference>
<organism evidence="9 11">
    <name type="scientific">Pan troglodytes</name>
    <name type="common">Chimpanzee</name>
    <dbReference type="NCBI Taxonomy" id="9598"/>
    <lineage>
        <taxon>Eukaryota</taxon>
        <taxon>Metazoa</taxon>
        <taxon>Chordata</taxon>
        <taxon>Craniata</taxon>
        <taxon>Vertebrata</taxon>
        <taxon>Euteleostomi</taxon>
        <taxon>Mammalia</taxon>
        <taxon>Eutheria</taxon>
        <taxon>Euarchontoglires</taxon>
        <taxon>Primates</taxon>
        <taxon>Haplorrhini</taxon>
        <taxon>Catarrhini</taxon>
        <taxon>Hominidae</taxon>
        <taxon>Pan</taxon>
    </lineage>
</organism>
<accession>A0A2J8KE50</accession>
<feature type="transmembrane region" description="Helical" evidence="6">
    <location>
        <begin position="15"/>
        <end position="35"/>
    </location>
</feature>
<dbReference type="EMBL" id="NBAG03000375">
    <property type="protein sequence ID" value="PNI33290.1"/>
    <property type="molecule type" value="Genomic_DNA"/>
</dbReference>
<evidence type="ECO:0000313" key="7">
    <source>
        <dbReference type="EMBL" id="PNI33289.1"/>
    </source>
</evidence>
<evidence type="ECO:0000256" key="4">
    <source>
        <dbReference type="ARBA" id="ARBA00023128"/>
    </source>
</evidence>
<dbReference type="EMBL" id="NBAG03000375">
    <property type="protein sequence ID" value="PNI33292.1"/>
    <property type="molecule type" value="Genomic_DNA"/>
</dbReference>
<dbReference type="PANTHER" id="PTHR36684:SF1">
    <property type="entry name" value="CYTOCHROME C OXIDASE ASSEMBLY PROTEIN COX14"/>
    <property type="match status" value="1"/>
</dbReference>
<evidence type="ECO:0000313" key="10">
    <source>
        <dbReference type="EMBL" id="PNI33292.1"/>
    </source>
</evidence>
<evidence type="ECO:0000256" key="1">
    <source>
        <dbReference type="ARBA" id="ARBA00004304"/>
    </source>
</evidence>
<evidence type="ECO:0000256" key="6">
    <source>
        <dbReference type="SAM" id="Phobius"/>
    </source>
</evidence>
<dbReference type="Proteomes" id="UP000236370">
    <property type="component" value="Unassembled WGS sequence"/>
</dbReference>
<keyword evidence="2 6" id="KW-0812">Transmembrane</keyword>
<evidence type="ECO:0000313" key="8">
    <source>
        <dbReference type="EMBL" id="PNI33290.1"/>
    </source>
</evidence>
<gene>
    <name evidence="9" type="ORF">CK820_G0039679</name>
</gene>
<keyword evidence="5 6" id="KW-0472">Membrane</keyword>
<dbReference type="AlphaFoldDB" id="A0A2J8KE50"/>
<comment type="caution">
    <text evidence="9">The sequence shown here is derived from an EMBL/GenBank/DDBJ whole genome shotgun (WGS) entry which is preliminary data.</text>
</comment>
<evidence type="ECO:0000256" key="2">
    <source>
        <dbReference type="ARBA" id="ARBA00022692"/>
    </source>
</evidence>
<keyword evidence="3 6" id="KW-1133">Transmembrane helix</keyword>
<name>A0A2J8KE50_PANTR</name>